<sequence>MQFPESWLRSFCNPPITTEQLADTLTMAGLEVEEMRPVAPPFSRIVVGHILEAAQHPNADRLRVCTVDAGEHSKDGPLQIVCGAPNARAGIRVPLALVGAQLPPGEDGKPFEIKVGKLRGVESFGMLCSARELKLSEDHGGLLELAADAPVGADVREVLQLDDTLFTLKLTPNLAHCLSVYGIAREVSALTGAPLLTPAIAPVKPAHDDKLPVRVEAADLCGRFSGRIVRNVDTRAPTPAWMVERLARCGQRSVTALVDISNYVMFEYGRPSHIFDLDKIHQGLVVRWGRRGETLKLLNGNTIELDEQVGVIADAQAVESLAGIMGGDATAVSDDTRNVYVEAAFWWPKAVAGRSRRFNFSTDAGHRFERGVDPALTVEHIERITQLIIDICGGEAGPIDDQQPSLPQRAPVALRVARAAKVIGMPVTQAQCADVFRRLGLPFTEADGVLTVTPPSFRFDLQIEEDLIEEVIRVIGYQQLPDTPPLAPVTARVRPEAQRGSHALRRSVAALGYQETINFSFVEARWEHELAGNPDPVGVLNPIAAPLAVMRSSLIGSLVSVLQYNLARKAQRVRLFELGRVFMRDDAVVDTDTTVAGIAQPLRIAGLAYGPAQPAQWGVPERAVDFFDVKGDVEALLAPRRAAFVAAEHPALHPGRSARVEVDGQAIGWIGELHPKWRQGYDLPQPPVLFELDVEALKVQTVPVFRPIARQQSVWRDLALVVHDGVAHDTLIATIEDDASGLVRSAQLFDIYKPKAPTAEIGAEERSMAVRIELLDDTATLTDDRIDAAVAGIVERLRGRLQARLRG</sequence>
<feature type="binding site" evidence="15">
    <location>
        <position position="460"/>
    </location>
    <ligand>
        <name>Mg(2+)</name>
        <dbReference type="ChEBI" id="CHEBI:18420"/>
        <note>shared with alpha subunit</note>
    </ligand>
</feature>
<dbReference type="FunFam" id="2.40.50.140:FF:000045">
    <property type="entry name" value="Phenylalanine--tRNA ligase beta subunit"/>
    <property type="match status" value="1"/>
</dbReference>
<dbReference type="NCBIfam" id="NF045760">
    <property type="entry name" value="YtpR"/>
    <property type="match status" value="1"/>
</dbReference>
<evidence type="ECO:0000256" key="4">
    <source>
        <dbReference type="ARBA" id="ARBA00022490"/>
    </source>
</evidence>
<dbReference type="GO" id="GO:0009328">
    <property type="term" value="C:phenylalanine-tRNA ligase complex"/>
    <property type="evidence" value="ECO:0007669"/>
    <property type="project" value="TreeGrafter"/>
</dbReference>
<comment type="cofactor">
    <cofactor evidence="15">
        <name>Mg(2+)</name>
        <dbReference type="ChEBI" id="CHEBI:18420"/>
    </cofactor>
    <text evidence="15">Binds 2 magnesium ions per tetramer.</text>
</comment>
<dbReference type="GO" id="GO:0000287">
    <property type="term" value="F:magnesium ion binding"/>
    <property type="evidence" value="ECO:0007669"/>
    <property type="project" value="UniProtKB-UniRule"/>
</dbReference>
<evidence type="ECO:0000256" key="5">
    <source>
        <dbReference type="ARBA" id="ARBA00022555"/>
    </source>
</evidence>
<evidence type="ECO:0000256" key="10">
    <source>
        <dbReference type="ARBA" id="ARBA00022842"/>
    </source>
</evidence>
<feature type="binding site" evidence="15">
    <location>
        <position position="470"/>
    </location>
    <ligand>
        <name>Mg(2+)</name>
        <dbReference type="ChEBI" id="CHEBI:18420"/>
        <note>shared with alpha subunit</note>
    </ligand>
</feature>
<evidence type="ECO:0000256" key="7">
    <source>
        <dbReference type="ARBA" id="ARBA00022723"/>
    </source>
</evidence>
<evidence type="ECO:0000256" key="14">
    <source>
        <dbReference type="ARBA" id="ARBA00049255"/>
    </source>
</evidence>
<dbReference type="InterPro" id="IPR012340">
    <property type="entry name" value="NA-bd_OB-fold"/>
</dbReference>
<accession>A0AAW9QQS9</accession>
<comment type="caution">
    <text evidence="20">The sequence shown here is derived from an EMBL/GenBank/DDBJ whole genome shotgun (WGS) entry which is preliminary data.</text>
</comment>
<dbReference type="InterPro" id="IPR041616">
    <property type="entry name" value="PheRS_beta_core"/>
</dbReference>
<keyword evidence="4 15" id="KW-0963">Cytoplasm</keyword>
<evidence type="ECO:0000259" key="19">
    <source>
        <dbReference type="PROSITE" id="PS51483"/>
    </source>
</evidence>
<evidence type="ECO:0000313" key="20">
    <source>
        <dbReference type="EMBL" id="MEF7617285.1"/>
    </source>
</evidence>
<dbReference type="SMART" id="SM00873">
    <property type="entry name" value="B3_4"/>
    <property type="match status" value="1"/>
</dbReference>
<dbReference type="RefSeq" id="WP_332293051.1">
    <property type="nucleotide sequence ID" value="NZ_JAZIBG010000056.1"/>
</dbReference>
<dbReference type="Gene3D" id="3.50.40.10">
    <property type="entry name" value="Phenylalanyl-trna Synthetase, Chain B, domain 3"/>
    <property type="match status" value="1"/>
</dbReference>
<dbReference type="PANTHER" id="PTHR10947">
    <property type="entry name" value="PHENYLALANYL-TRNA SYNTHETASE BETA CHAIN AND LEUCINE-RICH REPEAT-CONTAINING PROTEIN 47"/>
    <property type="match status" value="1"/>
</dbReference>
<protein>
    <recommendedName>
        <fullName evidence="15">Phenylalanine--tRNA ligase beta subunit</fullName>
        <ecNumber evidence="15">6.1.1.20</ecNumber>
    </recommendedName>
    <alternativeName>
        <fullName evidence="15">Phenylalanyl-tRNA synthetase beta subunit</fullName>
        <shortName evidence="15">PheRS</shortName>
    </alternativeName>
</protein>
<dbReference type="SMART" id="SM00874">
    <property type="entry name" value="B5"/>
    <property type="match status" value="1"/>
</dbReference>
<feature type="binding site" evidence="15">
    <location>
        <position position="469"/>
    </location>
    <ligand>
        <name>Mg(2+)</name>
        <dbReference type="ChEBI" id="CHEBI:18420"/>
        <note>shared with alpha subunit</note>
    </ligand>
</feature>
<dbReference type="InterPro" id="IPR005146">
    <property type="entry name" value="B3/B4_tRNA-bd"/>
</dbReference>
<keyword evidence="10 15" id="KW-0460">Magnesium</keyword>
<dbReference type="CDD" id="cd02796">
    <property type="entry name" value="tRNA_bind_bactPheRS"/>
    <property type="match status" value="1"/>
</dbReference>
<dbReference type="Pfam" id="PF03483">
    <property type="entry name" value="B3_4"/>
    <property type="match status" value="1"/>
</dbReference>
<feature type="domain" description="FDX-ACB" evidence="18">
    <location>
        <begin position="709"/>
        <end position="806"/>
    </location>
</feature>
<dbReference type="SUPFAM" id="SSF46955">
    <property type="entry name" value="Putative DNA-binding domain"/>
    <property type="match status" value="1"/>
</dbReference>
<dbReference type="CDD" id="cd00769">
    <property type="entry name" value="PheRS_beta_core"/>
    <property type="match status" value="1"/>
</dbReference>
<dbReference type="PROSITE" id="PS51447">
    <property type="entry name" value="FDX_ACB"/>
    <property type="match status" value="1"/>
</dbReference>
<dbReference type="SUPFAM" id="SSF50249">
    <property type="entry name" value="Nucleic acid-binding proteins"/>
    <property type="match status" value="1"/>
</dbReference>
<dbReference type="GO" id="GO:0006432">
    <property type="term" value="P:phenylalanyl-tRNA aminoacylation"/>
    <property type="evidence" value="ECO:0007669"/>
    <property type="project" value="UniProtKB-UniRule"/>
</dbReference>
<dbReference type="InterPro" id="IPR036690">
    <property type="entry name" value="Fdx_antiC-bd_sf"/>
</dbReference>
<dbReference type="GO" id="GO:0005524">
    <property type="term" value="F:ATP binding"/>
    <property type="evidence" value="ECO:0007669"/>
    <property type="project" value="UniProtKB-UniRule"/>
</dbReference>
<comment type="subcellular location">
    <subcellularLocation>
        <location evidence="1 15">Cytoplasm</location>
    </subcellularLocation>
</comment>
<feature type="domain" description="B5" evidence="19">
    <location>
        <begin position="407"/>
        <end position="482"/>
    </location>
</feature>
<evidence type="ECO:0000256" key="6">
    <source>
        <dbReference type="ARBA" id="ARBA00022598"/>
    </source>
</evidence>
<gene>
    <name evidence="15 20" type="primary">pheT</name>
    <name evidence="20" type="ORF">V4F39_25465</name>
</gene>
<keyword evidence="7 15" id="KW-0479">Metal-binding</keyword>
<dbReference type="InterPro" id="IPR033714">
    <property type="entry name" value="tRNA_bind_bactPheRS"/>
</dbReference>
<organism evidence="20 21">
    <name type="scientific">Aquincola agrisoli</name>
    <dbReference type="NCBI Taxonomy" id="3119538"/>
    <lineage>
        <taxon>Bacteria</taxon>
        <taxon>Pseudomonadati</taxon>
        <taxon>Pseudomonadota</taxon>
        <taxon>Betaproteobacteria</taxon>
        <taxon>Burkholderiales</taxon>
        <taxon>Sphaerotilaceae</taxon>
        <taxon>Aquincola</taxon>
    </lineage>
</organism>
<evidence type="ECO:0000259" key="17">
    <source>
        <dbReference type="PROSITE" id="PS50886"/>
    </source>
</evidence>
<feature type="domain" description="TRNA-binding" evidence="17">
    <location>
        <begin position="39"/>
        <end position="156"/>
    </location>
</feature>
<dbReference type="Proteomes" id="UP001336250">
    <property type="component" value="Unassembled WGS sequence"/>
</dbReference>
<name>A0AAW9QQS9_9BURK</name>
<keyword evidence="6 15" id="KW-0436">Ligase</keyword>
<evidence type="ECO:0000256" key="12">
    <source>
        <dbReference type="ARBA" id="ARBA00022917"/>
    </source>
</evidence>
<dbReference type="GO" id="GO:0000049">
    <property type="term" value="F:tRNA binding"/>
    <property type="evidence" value="ECO:0007669"/>
    <property type="project" value="UniProtKB-UniRule"/>
</dbReference>
<dbReference type="PROSITE" id="PS51483">
    <property type="entry name" value="B5"/>
    <property type="match status" value="1"/>
</dbReference>
<dbReference type="GO" id="GO:0004826">
    <property type="term" value="F:phenylalanine-tRNA ligase activity"/>
    <property type="evidence" value="ECO:0007669"/>
    <property type="project" value="UniProtKB-UniRule"/>
</dbReference>
<dbReference type="Pfam" id="PF01588">
    <property type="entry name" value="tRNA_bind"/>
    <property type="match status" value="1"/>
</dbReference>
<keyword evidence="12 15" id="KW-0648">Protein biosynthesis</keyword>
<evidence type="ECO:0000256" key="1">
    <source>
        <dbReference type="ARBA" id="ARBA00004496"/>
    </source>
</evidence>
<dbReference type="InterPro" id="IPR020825">
    <property type="entry name" value="Phe-tRNA_synthase-like_B3/B4"/>
</dbReference>
<evidence type="ECO:0000259" key="18">
    <source>
        <dbReference type="PROSITE" id="PS51447"/>
    </source>
</evidence>
<dbReference type="HAMAP" id="MF_00283">
    <property type="entry name" value="Phe_tRNA_synth_beta1"/>
    <property type="match status" value="1"/>
</dbReference>
<evidence type="ECO:0000256" key="9">
    <source>
        <dbReference type="ARBA" id="ARBA00022840"/>
    </source>
</evidence>
<dbReference type="Pfam" id="PF17759">
    <property type="entry name" value="tRNA_synthFbeta"/>
    <property type="match status" value="1"/>
</dbReference>
<feature type="binding site" evidence="15">
    <location>
        <position position="466"/>
    </location>
    <ligand>
        <name>Mg(2+)</name>
        <dbReference type="ChEBI" id="CHEBI:18420"/>
        <note>shared with alpha subunit</note>
    </ligand>
</feature>
<reference evidence="20 21" key="1">
    <citation type="submission" date="2024-02" db="EMBL/GenBank/DDBJ databases">
        <title>Genome sequence of Aquincola sp. MAHUQ-54.</title>
        <authorList>
            <person name="Huq M.A."/>
        </authorList>
    </citation>
    <scope>NUCLEOTIDE SEQUENCE [LARGE SCALE GENOMIC DNA]</scope>
    <source>
        <strain evidence="20 21">MAHUQ-54</strain>
    </source>
</reference>
<dbReference type="Gene3D" id="3.30.56.10">
    <property type="match status" value="2"/>
</dbReference>
<dbReference type="InterPro" id="IPR005147">
    <property type="entry name" value="tRNA_synthase_B5-dom"/>
</dbReference>
<evidence type="ECO:0000313" key="21">
    <source>
        <dbReference type="Proteomes" id="UP001336250"/>
    </source>
</evidence>
<dbReference type="InterPro" id="IPR005121">
    <property type="entry name" value="Fdx_antiC-bd"/>
</dbReference>
<dbReference type="FunFam" id="3.30.930.10:FF:000022">
    <property type="entry name" value="Phenylalanine--tRNA ligase beta subunit"/>
    <property type="match status" value="1"/>
</dbReference>
<dbReference type="NCBIfam" id="TIGR00472">
    <property type="entry name" value="pheT_bact"/>
    <property type="match status" value="1"/>
</dbReference>
<keyword evidence="21" id="KW-1185">Reference proteome</keyword>
<comment type="catalytic activity">
    <reaction evidence="14 15">
        <text>tRNA(Phe) + L-phenylalanine + ATP = L-phenylalanyl-tRNA(Phe) + AMP + diphosphate + H(+)</text>
        <dbReference type="Rhea" id="RHEA:19413"/>
        <dbReference type="Rhea" id="RHEA-COMP:9668"/>
        <dbReference type="Rhea" id="RHEA-COMP:9699"/>
        <dbReference type="ChEBI" id="CHEBI:15378"/>
        <dbReference type="ChEBI" id="CHEBI:30616"/>
        <dbReference type="ChEBI" id="CHEBI:33019"/>
        <dbReference type="ChEBI" id="CHEBI:58095"/>
        <dbReference type="ChEBI" id="CHEBI:78442"/>
        <dbReference type="ChEBI" id="CHEBI:78531"/>
        <dbReference type="ChEBI" id="CHEBI:456215"/>
        <dbReference type="EC" id="6.1.1.20"/>
    </reaction>
</comment>
<dbReference type="Pfam" id="PF03147">
    <property type="entry name" value="FDX-ACB"/>
    <property type="match status" value="1"/>
</dbReference>
<dbReference type="InterPro" id="IPR004532">
    <property type="entry name" value="Phe-tRNA-ligase_IIc_bsu_bact"/>
</dbReference>
<keyword evidence="5 16" id="KW-0820">tRNA-binding</keyword>
<dbReference type="PANTHER" id="PTHR10947:SF0">
    <property type="entry name" value="PHENYLALANINE--TRNA LIGASE BETA SUBUNIT"/>
    <property type="match status" value="1"/>
</dbReference>
<evidence type="ECO:0000256" key="15">
    <source>
        <dbReference type="HAMAP-Rule" id="MF_00283"/>
    </source>
</evidence>
<comment type="subunit">
    <text evidence="3 15">Tetramer of two alpha and two beta subunits.</text>
</comment>
<dbReference type="PROSITE" id="PS50886">
    <property type="entry name" value="TRBD"/>
    <property type="match status" value="1"/>
</dbReference>
<dbReference type="SUPFAM" id="SSF56037">
    <property type="entry name" value="PheT/TilS domain"/>
    <property type="match status" value="1"/>
</dbReference>
<evidence type="ECO:0000256" key="13">
    <source>
        <dbReference type="ARBA" id="ARBA00023146"/>
    </source>
</evidence>
<dbReference type="InterPro" id="IPR045060">
    <property type="entry name" value="Phe-tRNA-ligase_IIc_bsu"/>
</dbReference>
<keyword evidence="9 15" id="KW-0067">ATP-binding</keyword>
<comment type="similarity">
    <text evidence="2 15">Belongs to the phenylalanyl-tRNA synthetase beta subunit family. Type 1 subfamily.</text>
</comment>
<proteinExistence type="inferred from homology"/>
<dbReference type="SUPFAM" id="SSF54991">
    <property type="entry name" value="Anticodon-binding domain of PheRS"/>
    <property type="match status" value="1"/>
</dbReference>
<dbReference type="Gene3D" id="3.30.70.380">
    <property type="entry name" value="Ferrodoxin-fold anticodon-binding domain"/>
    <property type="match status" value="1"/>
</dbReference>
<evidence type="ECO:0000256" key="3">
    <source>
        <dbReference type="ARBA" id="ARBA00011209"/>
    </source>
</evidence>
<dbReference type="InterPro" id="IPR002547">
    <property type="entry name" value="tRNA-bd_dom"/>
</dbReference>
<keyword evidence="8 15" id="KW-0547">Nucleotide-binding</keyword>
<keyword evidence="11 16" id="KW-0694">RNA-binding</keyword>
<dbReference type="EC" id="6.1.1.20" evidence="15"/>
<dbReference type="AlphaFoldDB" id="A0AAW9QQS9"/>
<dbReference type="EMBL" id="JAZIBG010000056">
    <property type="protein sequence ID" value="MEF7617285.1"/>
    <property type="molecule type" value="Genomic_DNA"/>
</dbReference>
<dbReference type="InterPro" id="IPR009061">
    <property type="entry name" value="DNA-bd_dom_put_sf"/>
</dbReference>
<dbReference type="Pfam" id="PF03484">
    <property type="entry name" value="B5"/>
    <property type="match status" value="1"/>
</dbReference>
<dbReference type="Gene3D" id="2.40.50.140">
    <property type="entry name" value="Nucleic acid-binding proteins"/>
    <property type="match status" value="1"/>
</dbReference>
<dbReference type="InterPro" id="IPR045864">
    <property type="entry name" value="aa-tRNA-synth_II/BPL/LPL"/>
</dbReference>
<evidence type="ECO:0000256" key="11">
    <source>
        <dbReference type="ARBA" id="ARBA00022884"/>
    </source>
</evidence>
<dbReference type="SMART" id="SM00896">
    <property type="entry name" value="FDX-ACB"/>
    <property type="match status" value="1"/>
</dbReference>
<evidence type="ECO:0000256" key="2">
    <source>
        <dbReference type="ARBA" id="ARBA00008653"/>
    </source>
</evidence>
<dbReference type="SUPFAM" id="SSF55681">
    <property type="entry name" value="Class II aaRS and biotin synthetases"/>
    <property type="match status" value="1"/>
</dbReference>
<evidence type="ECO:0000256" key="8">
    <source>
        <dbReference type="ARBA" id="ARBA00022741"/>
    </source>
</evidence>
<dbReference type="Gene3D" id="3.30.930.10">
    <property type="entry name" value="Bira Bifunctional Protein, Domain 2"/>
    <property type="match status" value="1"/>
</dbReference>
<dbReference type="FunFam" id="3.30.56.10:FF:000002">
    <property type="entry name" value="Phenylalanine--tRNA ligase beta subunit"/>
    <property type="match status" value="1"/>
</dbReference>
<evidence type="ECO:0000256" key="16">
    <source>
        <dbReference type="PROSITE-ProRule" id="PRU00209"/>
    </source>
</evidence>
<keyword evidence="13 15" id="KW-0030">Aminoacyl-tRNA synthetase</keyword>